<evidence type="ECO:0008006" key="3">
    <source>
        <dbReference type="Google" id="ProtNLM"/>
    </source>
</evidence>
<dbReference type="Proteomes" id="UP001062443">
    <property type="component" value="Unassembled WGS sequence"/>
</dbReference>
<dbReference type="RefSeq" id="WP_068173016.1">
    <property type="nucleotide sequence ID" value="NZ_BAQB01000003.1"/>
</dbReference>
<sequence>MKNIYIGSGDNSLFHLSSKCWGDPLFWWKILEANQLTDYSFIDLEQNIKIKIPEKPAVESVGLPWGEDFL</sequence>
<organism evidence="1 2">
    <name type="scientific">Neokomagataea tanensis NBRC 106556</name>
    <dbReference type="NCBI Taxonomy" id="1223519"/>
    <lineage>
        <taxon>Bacteria</taxon>
        <taxon>Pseudomonadati</taxon>
        <taxon>Pseudomonadota</taxon>
        <taxon>Alphaproteobacteria</taxon>
        <taxon>Acetobacterales</taxon>
        <taxon>Acetobacteraceae</taxon>
        <taxon>Neokomagataea</taxon>
    </lineage>
</organism>
<dbReference type="EMBL" id="BAQB01000003">
    <property type="protein sequence ID" value="GBR44223.1"/>
    <property type="molecule type" value="Genomic_DNA"/>
</dbReference>
<comment type="caution">
    <text evidence="1">The sequence shown here is derived from an EMBL/GenBank/DDBJ whole genome shotgun (WGS) entry which is preliminary data.</text>
</comment>
<reference evidence="1" key="1">
    <citation type="submission" date="2013-04" db="EMBL/GenBank/DDBJ databases">
        <title>The genome sequencing project of 58 acetic acid bacteria.</title>
        <authorList>
            <person name="Okamoto-Kainuma A."/>
            <person name="Ishikawa M."/>
            <person name="Umino S."/>
            <person name="Koizumi Y."/>
            <person name="Shiwa Y."/>
            <person name="Yoshikawa H."/>
            <person name="Matsutani M."/>
            <person name="Matsushita K."/>
        </authorList>
    </citation>
    <scope>NUCLEOTIDE SEQUENCE</scope>
    <source>
        <strain evidence="1">NBRC 106556</strain>
    </source>
</reference>
<keyword evidence="2" id="KW-1185">Reference proteome</keyword>
<name>A0ABQ0QGP7_9PROT</name>
<proteinExistence type="predicted"/>
<gene>
    <name evidence="1" type="ORF">AA106556_0354</name>
</gene>
<accession>A0ABQ0QGP7</accession>
<evidence type="ECO:0000313" key="1">
    <source>
        <dbReference type="EMBL" id="GBR44223.1"/>
    </source>
</evidence>
<protein>
    <recommendedName>
        <fullName evidence="3">LysM domain-containing protein</fullName>
    </recommendedName>
</protein>
<evidence type="ECO:0000313" key="2">
    <source>
        <dbReference type="Proteomes" id="UP001062443"/>
    </source>
</evidence>